<feature type="region of interest" description="Disordered" evidence="1">
    <location>
        <begin position="34"/>
        <end position="56"/>
    </location>
</feature>
<gene>
    <name evidence="2" type="ORF">BN869_000007167_1</name>
</gene>
<dbReference type="AlphaFoldDB" id="A0A0B7K1M8"/>
<name>A0A0B7K1M8_BIOOC</name>
<accession>A0A0B7K1M8</accession>
<organism evidence="2">
    <name type="scientific">Bionectria ochroleuca</name>
    <name type="common">Gliocladium roseum</name>
    <dbReference type="NCBI Taxonomy" id="29856"/>
    <lineage>
        <taxon>Eukaryota</taxon>
        <taxon>Fungi</taxon>
        <taxon>Dikarya</taxon>
        <taxon>Ascomycota</taxon>
        <taxon>Pezizomycotina</taxon>
        <taxon>Sordariomycetes</taxon>
        <taxon>Hypocreomycetidae</taxon>
        <taxon>Hypocreales</taxon>
        <taxon>Bionectriaceae</taxon>
        <taxon>Clonostachys</taxon>
    </lineage>
</organism>
<feature type="compositionally biased region" description="Basic and acidic residues" evidence="1">
    <location>
        <begin position="39"/>
        <end position="56"/>
    </location>
</feature>
<evidence type="ECO:0000256" key="1">
    <source>
        <dbReference type="SAM" id="MobiDB-lite"/>
    </source>
</evidence>
<dbReference type="EMBL" id="CDPU01000021">
    <property type="protein sequence ID" value="CEO51109.1"/>
    <property type="molecule type" value="Genomic_DNA"/>
</dbReference>
<reference evidence="2" key="1">
    <citation type="submission" date="2015-01" db="EMBL/GenBank/DDBJ databases">
        <authorList>
            <person name="Durling Mikael"/>
        </authorList>
    </citation>
    <scope>NUCLEOTIDE SEQUENCE</scope>
</reference>
<sequence length="83" mass="9400">MWKQIGDELGVGWRAAEAMHWQLGERELERRANLTAGARGEEHTNHPYQARGKEQSEAGNTYVLTSNQFNAHSANGELRLNPR</sequence>
<evidence type="ECO:0000313" key="2">
    <source>
        <dbReference type="EMBL" id="CEO51109.1"/>
    </source>
</evidence>
<proteinExistence type="predicted"/>
<protein>
    <submittedName>
        <fullName evidence="2">Uncharacterized protein</fullName>
    </submittedName>
</protein>